<feature type="transmembrane region" description="Helical" evidence="5">
    <location>
        <begin position="60"/>
        <end position="79"/>
    </location>
</feature>
<sequence length="234" mass="27270">MKIKFSLSLNSLKLIYEFALIVPILSVLFSTIIYYTTWRFKKGRIRTISETVLYFPENKIFAFSMSIDCILLAIIFSIRQKIIRKLAKKQDFTENKSYKISMKISQTLILLSSLGLLFLSNITLKDSRNLHLISALNFFFGIILYLLISDYWAKRVGYNISLFSYLIPYSALAMASIFTIITIFFSRNRFIYSIGSIIEYFCSFLIYMKIYLIHVETPSQKKLKAEKQSNSAMV</sequence>
<accession>A0ABR2JPE6</accession>
<feature type="transmembrane region" description="Helical" evidence="5">
    <location>
        <begin position="12"/>
        <end position="35"/>
    </location>
</feature>
<dbReference type="EMBL" id="JAPFFF010000010">
    <property type="protein sequence ID" value="KAK8880587.1"/>
    <property type="molecule type" value="Genomic_DNA"/>
</dbReference>
<feature type="transmembrane region" description="Helical" evidence="5">
    <location>
        <begin position="160"/>
        <end position="184"/>
    </location>
</feature>
<proteinExistence type="predicted"/>
<evidence type="ECO:0000256" key="5">
    <source>
        <dbReference type="SAM" id="Phobius"/>
    </source>
</evidence>
<dbReference type="Proteomes" id="UP001470230">
    <property type="component" value="Unassembled WGS sequence"/>
</dbReference>
<comment type="subcellular location">
    <subcellularLocation>
        <location evidence="1">Endomembrane system</location>
        <topology evidence="1">Multi-pass membrane protein</topology>
    </subcellularLocation>
</comment>
<keyword evidence="4 5" id="KW-0472">Membrane</keyword>
<dbReference type="InterPro" id="IPR019402">
    <property type="entry name" value="CWH43_N"/>
</dbReference>
<reference evidence="7 8" key="1">
    <citation type="submission" date="2024-04" db="EMBL/GenBank/DDBJ databases">
        <title>Tritrichomonas musculus Genome.</title>
        <authorList>
            <person name="Alves-Ferreira E."/>
            <person name="Grigg M."/>
            <person name="Lorenzi H."/>
            <person name="Galac M."/>
        </authorList>
    </citation>
    <scope>NUCLEOTIDE SEQUENCE [LARGE SCALE GENOMIC DNA]</scope>
    <source>
        <strain evidence="7 8">EAF2021</strain>
    </source>
</reference>
<feature type="domain" description="CWH43-like N-terminal" evidence="6">
    <location>
        <begin position="18"/>
        <end position="216"/>
    </location>
</feature>
<dbReference type="Pfam" id="PF10277">
    <property type="entry name" value="Frag1"/>
    <property type="match status" value="1"/>
</dbReference>
<feature type="transmembrane region" description="Helical" evidence="5">
    <location>
        <begin position="100"/>
        <end position="124"/>
    </location>
</feature>
<evidence type="ECO:0000256" key="2">
    <source>
        <dbReference type="ARBA" id="ARBA00022692"/>
    </source>
</evidence>
<dbReference type="PANTHER" id="PTHR21324:SF2">
    <property type="entry name" value="EG:22E5.9 PROTEIN"/>
    <property type="match status" value="1"/>
</dbReference>
<dbReference type="InterPro" id="IPR050911">
    <property type="entry name" value="DRAM/TMEM150_Autophagy_Mod"/>
</dbReference>
<feature type="transmembrane region" description="Helical" evidence="5">
    <location>
        <begin position="130"/>
        <end position="148"/>
    </location>
</feature>
<evidence type="ECO:0000256" key="3">
    <source>
        <dbReference type="ARBA" id="ARBA00022989"/>
    </source>
</evidence>
<name>A0ABR2JPE6_9EUKA</name>
<protein>
    <recommendedName>
        <fullName evidence="6">CWH43-like N-terminal domain-containing protein</fullName>
    </recommendedName>
</protein>
<organism evidence="7 8">
    <name type="scientific">Tritrichomonas musculus</name>
    <dbReference type="NCBI Taxonomy" id="1915356"/>
    <lineage>
        <taxon>Eukaryota</taxon>
        <taxon>Metamonada</taxon>
        <taxon>Parabasalia</taxon>
        <taxon>Tritrichomonadida</taxon>
        <taxon>Tritrichomonadidae</taxon>
        <taxon>Tritrichomonas</taxon>
    </lineage>
</organism>
<comment type="caution">
    <text evidence="7">The sequence shown here is derived from an EMBL/GenBank/DDBJ whole genome shotgun (WGS) entry which is preliminary data.</text>
</comment>
<dbReference type="PANTHER" id="PTHR21324">
    <property type="entry name" value="FASTING-INDUCIBLE INTEGRAL MEMBRANE PROTEIN TM6P1-RELATED"/>
    <property type="match status" value="1"/>
</dbReference>
<keyword evidence="8" id="KW-1185">Reference proteome</keyword>
<keyword evidence="3 5" id="KW-1133">Transmembrane helix</keyword>
<feature type="transmembrane region" description="Helical" evidence="5">
    <location>
        <begin position="190"/>
        <end position="212"/>
    </location>
</feature>
<evidence type="ECO:0000313" key="8">
    <source>
        <dbReference type="Proteomes" id="UP001470230"/>
    </source>
</evidence>
<evidence type="ECO:0000313" key="7">
    <source>
        <dbReference type="EMBL" id="KAK8880587.1"/>
    </source>
</evidence>
<evidence type="ECO:0000259" key="6">
    <source>
        <dbReference type="Pfam" id="PF10277"/>
    </source>
</evidence>
<evidence type="ECO:0000256" key="4">
    <source>
        <dbReference type="ARBA" id="ARBA00023136"/>
    </source>
</evidence>
<evidence type="ECO:0000256" key="1">
    <source>
        <dbReference type="ARBA" id="ARBA00004127"/>
    </source>
</evidence>
<keyword evidence="2 5" id="KW-0812">Transmembrane</keyword>
<gene>
    <name evidence="7" type="ORF">M9Y10_003267</name>
</gene>